<keyword evidence="2" id="KW-1133">Transmembrane helix</keyword>
<feature type="region of interest" description="Disordered" evidence="1">
    <location>
        <begin position="87"/>
        <end position="115"/>
    </location>
</feature>
<proteinExistence type="predicted"/>
<feature type="compositionally biased region" description="Basic and acidic residues" evidence="1">
    <location>
        <begin position="87"/>
        <end position="113"/>
    </location>
</feature>
<feature type="signal peptide" evidence="3">
    <location>
        <begin position="1"/>
        <end position="31"/>
    </location>
</feature>
<dbReference type="Proteomes" id="UP000192775">
    <property type="component" value="Chromosome"/>
</dbReference>
<dbReference type="STRING" id="1619308.B5808_17160"/>
<keyword evidence="5" id="KW-1185">Reference proteome</keyword>
<reference evidence="4 5" key="1">
    <citation type="submission" date="2017-04" db="EMBL/GenBank/DDBJ databases">
        <authorList>
            <person name="Afonso C.L."/>
            <person name="Miller P.J."/>
            <person name="Scott M.A."/>
            <person name="Spackman E."/>
            <person name="Goraichik I."/>
            <person name="Dimitrov K.M."/>
            <person name="Suarez D.L."/>
            <person name="Swayne D.E."/>
        </authorList>
    </citation>
    <scope>NUCLEOTIDE SEQUENCE [LARGE SCALE GENOMIC DNA]</scope>
    <source>
        <strain evidence="5">XA(T)</strain>
    </source>
</reference>
<gene>
    <name evidence="4" type="ORF">B5808_17160</name>
</gene>
<dbReference type="Pfam" id="PF20554">
    <property type="entry name" value="DUF6766"/>
    <property type="match status" value="1"/>
</dbReference>
<feature type="chain" id="PRO_5043680220" evidence="3">
    <location>
        <begin position="32"/>
        <end position="224"/>
    </location>
</feature>
<protein>
    <submittedName>
        <fullName evidence="4">Uncharacterized protein</fullName>
    </submittedName>
</protein>
<dbReference type="EMBL" id="CP020715">
    <property type="protein sequence ID" value="ARJ06759.1"/>
    <property type="molecule type" value="Genomic_DNA"/>
</dbReference>
<keyword evidence="2" id="KW-0472">Membrane</keyword>
<sequence>MLRFLRDNGLTLFFAALFLAALIGQSFAGHAAYDQTRIAEGLTEIGYWRYVTSSSFATDVAENWQSEYLQFFLYIWATVWLVQRGSPESKRPGDAGPESDREELVGEHARPDSPRSAVADGLRRVLFSHSLLIVMGSIFLLSWAAQSVAGVVSFNEQQLNDLQEPYTWGRYVLSSDFWNRTLQNWQSEFLAVGSMAALSIFLRERGSTESKSVGAPHSETGTNT</sequence>
<organism evidence="4 5">
    <name type="scientific">Cnuibacter physcomitrellae</name>
    <dbReference type="NCBI Taxonomy" id="1619308"/>
    <lineage>
        <taxon>Bacteria</taxon>
        <taxon>Bacillati</taxon>
        <taxon>Actinomycetota</taxon>
        <taxon>Actinomycetes</taxon>
        <taxon>Micrococcales</taxon>
        <taxon>Microbacteriaceae</taxon>
        <taxon>Cnuibacter</taxon>
    </lineage>
</organism>
<keyword evidence="3" id="KW-0732">Signal</keyword>
<evidence type="ECO:0000256" key="3">
    <source>
        <dbReference type="SAM" id="SignalP"/>
    </source>
</evidence>
<dbReference type="AlphaFoldDB" id="A0A1X9LU55"/>
<evidence type="ECO:0000313" key="4">
    <source>
        <dbReference type="EMBL" id="ARJ06759.1"/>
    </source>
</evidence>
<keyword evidence="2" id="KW-0812">Transmembrane</keyword>
<dbReference type="InterPro" id="IPR046657">
    <property type="entry name" value="DUF6766"/>
</dbReference>
<evidence type="ECO:0000256" key="2">
    <source>
        <dbReference type="SAM" id="Phobius"/>
    </source>
</evidence>
<accession>A0A1X9LU55</accession>
<name>A0A1X9LU55_9MICO</name>
<evidence type="ECO:0000313" key="5">
    <source>
        <dbReference type="Proteomes" id="UP000192775"/>
    </source>
</evidence>
<dbReference type="KEGG" id="cphy:B5808_17160"/>
<feature type="transmembrane region" description="Helical" evidence="2">
    <location>
        <begin position="125"/>
        <end position="145"/>
    </location>
</feature>
<evidence type="ECO:0000256" key="1">
    <source>
        <dbReference type="SAM" id="MobiDB-lite"/>
    </source>
</evidence>